<gene>
    <name evidence="1" type="ORF">RM528_36785</name>
</gene>
<proteinExistence type="predicted"/>
<accession>A0ABU2QTT6</accession>
<name>A0ABU2QTT6_9ACTN</name>
<dbReference type="Proteomes" id="UP001180503">
    <property type="component" value="Unassembled WGS sequence"/>
</dbReference>
<evidence type="ECO:0000313" key="1">
    <source>
        <dbReference type="EMBL" id="MDT0407401.1"/>
    </source>
</evidence>
<organism evidence="1 2">
    <name type="scientific">Streptomyces edwardsiae</name>
    <dbReference type="NCBI Taxonomy" id="3075527"/>
    <lineage>
        <taxon>Bacteria</taxon>
        <taxon>Bacillati</taxon>
        <taxon>Actinomycetota</taxon>
        <taxon>Actinomycetes</taxon>
        <taxon>Kitasatosporales</taxon>
        <taxon>Streptomycetaceae</taxon>
        <taxon>Streptomyces</taxon>
    </lineage>
</organism>
<protein>
    <recommendedName>
        <fullName evidence="3">DNA-binding protein</fullName>
    </recommendedName>
</protein>
<comment type="caution">
    <text evidence="1">The sequence shown here is derived from an EMBL/GenBank/DDBJ whole genome shotgun (WGS) entry which is preliminary data.</text>
</comment>
<sequence length="109" mass="11495">MTAAQTPGFPLGAWLSDLDDKALIRLLELRPDLSQPPTGTIAALAARATSRQSVKAATDSLDFLKLAVLDALLVLHADTHAVPVSEVRKLLGERVGAGDVTAALDDLRE</sequence>
<dbReference type="EMBL" id="JAVRFB010000659">
    <property type="protein sequence ID" value="MDT0407401.1"/>
    <property type="molecule type" value="Genomic_DNA"/>
</dbReference>
<reference evidence="2" key="1">
    <citation type="submission" date="2023-07" db="EMBL/GenBank/DDBJ databases">
        <title>30 novel species of actinomycetes from the DSMZ collection.</title>
        <authorList>
            <person name="Nouioui I."/>
        </authorList>
    </citation>
    <scope>NUCLEOTIDE SEQUENCE [LARGE SCALE GENOMIC DNA]</scope>
    <source>
        <strain evidence="2">DSM 41635</strain>
    </source>
</reference>
<feature type="non-terminal residue" evidence="1">
    <location>
        <position position="109"/>
    </location>
</feature>
<evidence type="ECO:0000313" key="2">
    <source>
        <dbReference type="Proteomes" id="UP001180503"/>
    </source>
</evidence>
<evidence type="ECO:0008006" key="3">
    <source>
        <dbReference type="Google" id="ProtNLM"/>
    </source>
</evidence>